<keyword evidence="2" id="KW-0472">Membrane</keyword>
<proteinExistence type="predicted"/>
<evidence type="ECO:0000256" key="1">
    <source>
        <dbReference type="SAM" id="MobiDB-lite"/>
    </source>
</evidence>
<dbReference type="AlphaFoldDB" id="A0A8J3ZNJ7"/>
<dbReference type="GO" id="GO:0043448">
    <property type="term" value="P:alkane catabolic process"/>
    <property type="evidence" value="ECO:0007669"/>
    <property type="project" value="TreeGrafter"/>
</dbReference>
<sequence>MDPEKALLRRGLGVFAVLALLILPTYVTYTKLGHDGPRSIADQVRQGASIPGQSPPVSAAGPTGTATPRSSAALPAPKGFTTRSLRSRTVEHMGSVVVDSDGWTLYRFDRDGSNPPTSKCLDSACLKAWQPILVNGELALFGIDRAKVGTITRPDGGQQVTLGGSPLYGFVRDGGPGRWNGQALTNTWWVVQANGERNLSGLPPGAVPP</sequence>
<name>A0A8J3ZNJ7_9ACTN</name>
<feature type="transmembrane region" description="Helical" evidence="2">
    <location>
        <begin position="12"/>
        <end position="29"/>
    </location>
</feature>
<dbReference type="PANTHER" id="PTHR39335">
    <property type="entry name" value="BLL4220 PROTEIN"/>
    <property type="match status" value="1"/>
</dbReference>
<feature type="region of interest" description="Disordered" evidence="1">
    <location>
        <begin position="47"/>
        <end position="80"/>
    </location>
</feature>
<evidence type="ECO:0008006" key="5">
    <source>
        <dbReference type="Google" id="ProtNLM"/>
    </source>
</evidence>
<dbReference type="EMBL" id="BOPG01000130">
    <property type="protein sequence ID" value="GIJ64821.1"/>
    <property type="molecule type" value="Genomic_DNA"/>
</dbReference>
<keyword evidence="4" id="KW-1185">Reference proteome</keyword>
<dbReference type="PANTHER" id="PTHR39335:SF1">
    <property type="entry name" value="BLL4220 PROTEIN"/>
    <property type="match status" value="1"/>
</dbReference>
<keyword evidence="2" id="KW-0812">Transmembrane</keyword>
<organism evidence="3 4">
    <name type="scientific">Virgisporangium aurantiacum</name>
    <dbReference type="NCBI Taxonomy" id="175570"/>
    <lineage>
        <taxon>Bacteria</taxon>
        <taxon>Bacillati</taxon>
        <taxon>Actinomycetota</taxon>
        <taxon>Actinomycetes</taxon>
        <taxon>Micromonosporales</taxon>
        <taxon>Micromonosporaceae</taxon>
        <taxon>Virgisporangium</taxon>
    </lineage>
</organism>
<accession>A0A8J3ZNJ7</accession>
<dbReference type="InterPro" id="IPR005297">
    <property type="entry name" value="Lipoprotein_repeat"/>
</dbReference>
<dbReference type="RefSeq" id="WP_204014382.1">
    <property type="nucleotide sequence ID" value="NZ_BOPG01000130.1"/>
</dbReference>
<evidence type="ECO:0000313" key="4">
    <source>
        <dbReference type="Proteomes" id="UP000612585"/>
    </source>
</evidence>
<comment type="caution">
    <text evidence="3">The sequence shown here is derived from an EMBL/GenBank/DDBJ whole genome shotgun (WGS) entry which is preliminary data.</text>
</comment>
<protein>
    <recommendedName>
        <fullName evidence="5">Secreted repeat protein with Y-X4-D motif</fullName>
    </recommendedName>
</protein>
<gene>
    <name evidence="3" type="ORF">Vau01_123370</name>
</gene>
<reference evidence="3" key="1">
    <citation type="submission" date="2021-01" db="EMBL/GenBank/DDBJ databases">
        <title>Whole genome shotgun sequence of Virgisporangium aurantiacum NBRC 16421.</title>
        <authorList>
            <person name="Komaki H."/>
            <person name="Tamura T."/>
        </authorList>
    </citation>
    <scope>NUCLEOTIDE SEQUENCE</scope>
    <source>
        <strain evidence="3">NBRC 16421</strain>
    </source>
</reference>
<dbReference type="Proteomes" id="UP000612585">
    <property type="component" value="Unassembled WGS sequence"/>
</dbReference>
<dbReference type="Pfam" id="PF03640">
    <property type="entry name" value="Lipoprotein_15"/>
    <property type="match status" value="2"/>
</dbReference>
<evidence type="ECO:0000256" key="2">
    <source>
        <dbReference type="SAM" id="Phobius"/>
    </source>
</evidence>
<keyword evidence="2" id="KW-1133">Transmembrane helix</keyword>
<evidence type="ECO:0000313" key="3">
    <source>
        <dbReference type="EMBL" id="GIJ64821.1"/>
    </source>
</evidence>